<evidence type="ECO:0000313" key="2">
    <source>
        <dbReference type="Proteomes" id="UP000789366"/>
    </source>
</evidence>
<accession>A0ACA9Q149</accession>
<feature type="non-terminal residue" evidence="1">
    <location>
        <position position="1"/>
    </location>
</feature>
<organism evidence="1 2">
    <name type="scientific">Cetraspora pellucida</name>
    <dbReference type="NCBI Taxonomy" id="1433469"/>
    <lineage>
        <taxon>Eukaryota</taxon>
        <taxon>Fungi</taxon>
        <taxon>Fungi incertae sedis</taxon>
        <taxon>Mucoromycota</taxon>
        <taxon>Glomeromycotina</taxon>
        <taxon>Glomeromycetes</taxon>
        <taxon>Diversisporales</taxon>
        <taxon>Gigasporaceae</taxon>
        <taxon>Cetraspora</taxon>
    </lineage>
</organism>
<protein>
    <submittedName>
        <fullName evidence="1">13281_t:CDS:1</fullName>
    </submittedName>
</protein>
<reference evidence="1" key="1">
    <citation type="submission" date="2021-06" db="EMBL/GenBank/DDBJ databases">
        <authorList>
            <person name="Kallberg Y."/>
            <person name="Tangrot J."/>
            <person name="Rosling A."/>
        </authorList>
    </citation>
    <scope>NUCLEOTIDE SEQUENCE</scope>
    <source>
        <strain evidence="1">28 12/20/2015</strain>
    </source>
</reference>
<comment type="caution">
    <text evidence="1">The sequence shown here is derived from an EMBL/GenBank/DDBJ whole genome shotgun (WGS) entry which is preliminary data.</text>
</comment>
<name>A0ACA9Q149_9GLOM</name>
<dbReference type="Proteomes" id="UP000789366">
    <property type="component" value="Unassembled WGS sequence"/>
</dbReference>
<gene>
    <name evidence="1" type="ORF">SPELUC_LOCUS13273</name>
</gene>
<dbReference type="EMBL" id="CAJVPW010034385">
    <property type="protein sequence ID" value="CAG8733405.1"/>
    <property type="molecule type" value="Genomic_DNA"/>
</dbReference>
<sequence>DDIELLATSNVHTEAIINVLTHKYPDKYFYMHNVYNIVQIIKAEKGMLSNTEAAYKELMQKKQE</sequence>
<keyword evidence="2" id="KW-1185">Reference proteome</keyword>
<evidence type="ECO:0000313" key="1">
    <source>
        <dbReference type="EMBL" id="CAG8733405.1"/>
    </source>
</evidence>
<proteinExistence type="predicted"/>